<dbReference type="SMART" id="SM00382">
    <property type="entry name" value="AAA"/>
    <property type="match status" value="1"/>
</dbReference>
<organism evidence="10 12">
    <name type="scientific">Sphingomonas koreensis</name>
    <dbReference type="NCBI Taxonomy" id="93064"/>
    <lineage>
        <taxon>Bacteria</taxon>
        <taxon>Pseudomonadati</taxon>
        <taxon>Pseudomonadota</taxon>
        <taxon>Alphaproteobacteria</taxon>
        <taxon>Sphingomonadales</taxon>
        <taxon>Sphingomonadaceae</taxon>
        <taxon>Sphingomonas</taxon>
    </lineage>
</organism>
<evidence type="ECO:0000256" key="4">
    <source>
        <dbReference type="ARBA" id="ARBA00022840"/>
    </source>
</evidence>
<dbReference type="InterPro" id="IPR003593">
    <property type="entry name" value="AAA+_ATPase"/>
</dbReference>
<proteinExistence type="predicted"/>
<dbReference type="InterPro" id="IPR017871">
    <property type="entry name" value="ABC_transporter-like_CS"/>
</dbReference>
<dbReference type="Pfam" id="PF00005">
    <property type="entry name" value="ABC_tran"/>
    <property type="match status" value="1"/>
</dbReference>
<keyword evidence="2 7" id="KW-0812">Transmembrane</keyword>
<dbReference type="InterPro" id="IPR011527">
    <property type="entry name" value="ABC1_TM_dom"/>
</dbReference>
<evidence type="ECO:0000256" key="5">
    <source>
        <dbReference type="ARBA" id="ARBA00022989"/>
    </source>
</evidence>
<dbReference type="PROSITE" id="PS00211">
    <property type="entry name" value="ABC_TRANSPORTER_1"/>
    <property type="match status" value="1"/>
</dbReference>
<dbReference type="GeneID" id="44134350"/>
<dbReference type="Gene3D" id="1.20.1560.10">
    <property type="entry name" value="ABC transporter type 1, transmembrane domain"/>
    <property type="match status" value="1"/>
</dbReference>
<evidence type="ECO:0000256" key="2">
    <source>
        <dbReference type="ARBA" id="ARBA00022692"/>
    </source>
</evidence>
<feature type="domain" description="ABC transmembrane type-1" evidence="9">
    <location>
        <begin position="23"/>
        <end position="270"/>
    </location>
</feature>
<dbReference type="SUPFAM" id="SSF52540">
    <property type="entry name" value="P-loop containing nucleoside triphosphate hydrolases"/>
    <property type="match status" value="1"/>
</dbReference>
<name>A0A1L6JDF5_9SPHN</name>
<evidence type="ECO:0000313" key="10">
    <source>
        <dbReference type="EMBL" id="APR53962.1"/>
    </source>
</evidence>
<dbReference type="PROSITE" id="PS50929">
    <property type="entry name" value="ABC_TM1F"/>
    <property type="match status" value="1"/>
</dbReference>
<dbReference type="SUPFAM" id="SSF90123">
    <property type="entry name" value="ABC transporter transmembrane region"/>
    <property type="match status" value="1"/>
</dbReference>
<comment type="subcellular location">
    <subcellularLocation>
        <location evidence="1">Cell membrane</location>
        <topology evidence="1">Multi-pass membrane protein</topology>
    </subcellularLocation>
</comment>
<keyword evidence="3" id="KW-0547">Nucleotide-binding</keyword>
<evidence type="ECO:0000259" key="8">
    <source>
        <dbReference type="PROSITE" id="PS50893"/>
    </source>
</evidence>
<dbReference type="Gene3D" id="3.40.50.300">
    <property type="entry name" value="P-loop containing nucleotide triphosphate hydrolases"/>
    <property type="match status" value="1"/>
</dbReference>
<evidence type="ECO:0000256" key="7">
    <source>
        <dbReference type="SAM" id="Phobius"/>
    </source>
</evidence>
<dbReference type="InterPro" id="IPR003439">
    <property type="entry name" value="ABC_transporter-like_ATP-bd"/>
</dbReference>
<dbReference type="AlphaFoldDB" id="A0A1L6JDF5"/>
<evidence type="ECO:0000256" key="6">
    <source>
        <dbReference type="ARBA" id="ARBA00023136"/>
    </source>
</evidence>
<evidence type="ECO:0000313" key="12">
    <source>
        <dbReference type="Proteomes" id="UP000185161"/>
    </source>
</evidence>
<reference evidence="10" key="1">
    <citation type="submission" date="2016-12" db="EMBL/GenBank/DDBJ databases">
        <title>Whole genome sequencing of Sphingomonas koreensis.</title>
        <authorList>
            <person name="Conlan S."/>
            <person name="Thomas P.J."/>
            <person name="Mullikin J."/>
            <person name="Palmore T.N."/>
            <person name="Frank K.M."/>
            <person name="Segre J.A."/>
        </authorList>
    </citation>
    <scope>NUCLEOTIDE SEQUENCE</scope>
    <source>
        <strain evidence="10">ABOJV</strain>
    </source>
</reference>
<dbReference type="GO" id="GO:0005524">
    <property type="term" value="F:ATP binding"/>
    <property type="evidence" value="ECO:0007669"/>
    <property type="project" value="UniProtKB-KW"/>
</dbReference>
<feature type="domain" description="ABC transporter" evidence="8">
    <location>
        <begin position="319"/>
        <end position="539"/>
    </location>
</feature>
<dbReference type="RefSeq" id="WP_075152474.1">
    <property type="nucleotide sequence ID" value="NZ_CP018820.1"/>
</dbReference>
<feature type="transmembrane region" description="Helical" evidence="7">
    <location>
        <begin position="143"/>
        <end position="161"/>
    </location>
</feature>
<keyword evidence="6 7" id="KW-0472">Membrane</keyword>
<gene>
    <name evidence="10" type="ORF">BRX40_17480</name>
    <name evidence="11" type="ORF">CA257_09480</name>
</gene>
<protein>
    <submittedName>
        <fullName evidence="11">ATP-binding cassette domain-containing protein</fullName>
    </submittedName>
</protein>
<keyword evidence="12" id="KW-1185">Reference proteome</keyword>
<dbReference type="GO" id="GO:0005886">
    <property type="term" value="C:plasma membrane"/>
    <property type="evidence" value="ECO:0007669"/>
    <property type="project" value="UniProtKB-SubCell"/>
</dbReference>
<accession>A0A1L6JDF5</accession>
<evidence type="ECO:0000256" key="1">
    <source>
        <dbReference type="ARBA" id="ARBA00004651"/>
    </source>
</evidence>
<dbReference type="Proteomes" id="UP000185161">
    <property type="component" value="Chromosome"/>
</dbReference>
<keyword evidence="4 11" id="KW-0067">ATP-binding</keyword>
<evidence type="ECO:0000313" key="11">
    <source>
        <dbReference type="EMBL" id="RSV03447.1"/>
    </source>
</evidence>
<dbReference type="EMBL" id="CP018820">
    <property type="protein sequence ID" value="APR53962.1"/>
    <property type="molecule type" value="Genomic_DNA"/>
</dbReference>
<feature type="transmembrane region" description="Helical" evidence="7">
    <location>
        <begin position="20"/>
        <end position="38"/>
    </location>
</feature>
<dbReference type="PROSITE" id="PS50893">
    <property type="entry name" value="ABC_TRANSPORTER_2"/>
    <property type="match status" value="1"/>
</dbReference>
<dbReference type="InterPro" id="IPR027417">
    <property type="entry name" value="P-loop_NTPase"/>
</dbReference>
<reference evidence="11 13" key="3">
    <citation type="submission" date="2018-07" db="EMBL/GenBank/DDBJ databases">
        <title>Genomic and Epidemiologic Investigation of an Indolent Hospital Outbreak.</title>
        <authorList>
            <person name="Johnson R.C."/>
            <person name="Deming C."/>
            <person name="Conlan S."/>
            <person name="Zellmer C.J."/>
            <person name="Michelin A.V."/>
            <person name="Lee-Lin S."/>
            <person name="Thomas P.J."/>
            <person name="Park M."/>
            <person name="Weingarten R.A."/>
            <person name="Less J."/>
            <person name="Dekker J.P."/>
            <person name="Frank K.M."/>
            <person name="Musser K.A."/>
            <person name="Mcquiston J.R."/>
            <person name="Henderson D.K."/>
            <person name="Lau A.F."/>
            <person name="Palmore T.N."/>
            <person name="Segre J.A."/>
        </authorList>
    </citation>
    <scope>NUCLEOTIDE SEQUENCE [LARGE SCALE GENOMIC DNA]</scope>
    <source>
        <strain evidence="11 13">SK-NIH.Env10_0317</strain>
    </source>
</reference>
<dbReference type="KEGG" id="skr:BRX40_17480"/>
<dbReference type="PANTHER" id="PTHR24221:SF654">
    <property type="entry name" value="ATP-BINDING CASSETTE SUB-FAMILY B MEMBER 6"/>
    <property type="match status" value="1"/>
</dbReference>
<evidence type="ECO:0000313" key="13">
    <source>
        <dbReference type="Proteomes" id="UP000286681"/>
    </source>
</evidence>
<dbReference type="EMBL" id="QQWO01000007">
    <property type="protein sequence ID" value="RSV03447.1"/>
    <property type="molecule type" value="Genomic_DNA"/>
</dbReference>
<evidence type="ECO:0000256" key="3">
    <source>
        <dbReference type="ARBA" id="ARBA00022741"/>
    </source>
</evidence>
<reference evidence="12" key="2">
    <citation type="submission" date="2016-12" db="EMBL/GenBank/DDBJ databases">
        <title>Whole genome sequencing of Sphingomonas sp. ABOJV.</title>
        <authorList>
            <person name="Conlan S."/>
            <person name="Thomas P.J."/>
            <person name="Mullikin J."/>
            <person name="Palmore T.N."/>
            <person name="Frank K.M."/>
            <person name="Segre J.A."/>
        </authorList>
    </citation>
    <scope>NUCLEOTIDE SEQUENCE [LARGE SCALE GENOMIC DNA]</scope>
    <source>
        <strain evidence="12">ABOJV</strain>
    </source>
</reference>
<evidence type="ECO:0000259" key="9">
    <source>
        <dbReference type="PROSITE" id="PS50929"/>
    </source>
</evidence>
<dbReference type="InterPro" id="IPR039421">
    <property type="entry name" value="Type_1_exporter"/>
</dbReference>
<dbReference type="GO" id="GO:0140359">
    <property type="term" value="F:ABC-type transporter activity"/>
    <property type="evidence" value="ECO:0007669"/>
    <property type="project" value="InterPro"/>
</dbReference>
<sequence length="540" mass="56368">MNEPLSLLLARERRRERRNLLRASILAALVSAASVVLLGLSGWFITAAALAGAAGPVAAHTFNYMLPSAAIRLLAIVRTGARYGEAVTAHAAALHALARIRPALFRGIAATPVGQALAFTPGDASARLVNDVSALEQDMVRRSASAGAGAALVSGICLVALAGWEAAAAVALCFGGTLWAGDRLARRLEPLGMRVQRANGELKAVVGSLAEAAPELRCYGLDDWATRIAGSASRELAAARVAQADQLGWSAILHGGAVAVAGVSALALAAPAGAANAALAALAAAMTIDGAAPLLRRFAERGSTRAAGERLAAALSQDEHVSSVSYEPADLPTLEFPQLESGALPAGTRAALIGRSGSGKTTLIEQLIGLRPVRPGQARLNGVDIAFLPVETLRRTFAWSPQDAALLAGTVRENLLLADPHASEARLWQALHDAALDARVRALPDGLDSWIGENGERLSGGERRRLSLARTYLADLPWLLLDEPTEGLDRETEDKVAERLRTRLARTGQGLLLVSHRAAFAHAVTDRFVSLERPIVSAAA</sequence>
<dbReference type="GO" id="GO:0034040">
    <property type="term" value="F:ATPase-coupled lipid transmembrane transporter activity"/>
    <property type="evidence" value="ECO:0007669"/>
    <property type="project" value="TreeGrafter"/>
</dbReference>
<keyword evidence="5 7" id="KW-1133">Transmembrane helix</keyword>
<dbReference type="PANTHER" id="PTHR24221">
    <property type="entry name" value="ATP-BINDING CASSETTE SUB-FAMILY B"/>
    <property type="match status" value="1"/>
</dbReference>
<dbReference type="InterPro" id="IPR036640">
    <property type="entry name" value="ABC1_TM_sf"/>
</dbReference>
<dbReference type="OrthoDB" id="5288404at2"/>
<dbReference type="GO" id="GO:0016887">
    <property type="term" value="F:ATP hydrolysis activity"/>
    <property type="evidence" value="ECO:0007669"/>
    <property type="project" value="InterPro"/>
</dbReference>
<dbReference type="STRING" id="93064.BRX40_17480"/>
<dbReference type="Proteomes" id="UP000286681">
    <property type="component" value="Unassembled WGS sequence"/>
</dbReference>